<keyword evidence="2" id="KW-0812">Transmembrane</keyword>
<feature type="region of interest" description="Disordered" evidence="1">
    <location>
        <begin position="1"/>
        <end position="38"/>
    </location>
</feature>
<feature type="transmembrane region" description="Helical" evidence="2">
    <location>
        <begin position="489"/>
        <end position="511"/>
    </location>
</feature>
<dbReference type="Proteomes" id="UP000001887">
    <property type="component" value="Chromosome"/>
</dbReference>
<reference evidence="3 4" key="1">
    <citation type="journal article" date="2009" name="Stand. Genomic Sci.">
        <title>Complete genome sequence of Pirellula staleyi type strain (ATCC 27377).</title>
        <authorList>
            <person name="Clum A."/>
            <person name="Tindall B.J."/>
            <person name="Sikorski J."/>
            <person name="Ivanova N."/>
            <person name="Mavrommatis K."/>
            <person name="Lucas S."/>
            <person name="Glavina del Rio T."/>
            <person name="Nolan M."/>
            <person name="Chen F."/>
            <person name="Tice H."/>
            <person name="Pitluck S."/>
            <person name="Cheng J.F."/>
            <person name="Chertkov O."/>
            <person name="Brettin T."/>
            <person name="Han C."/>
            <person name="Detter J.C."/>
            <person name="Kuske C."/>
            <person name="Bruce D."/>
            <person name="Goodwin L."/>
            <person name="Ovchinikova G."/>
            <person name="Pati A."/>
            <person name="Mikhailova N."/>
            <person name="Chen A."/>
            <person name="Palaniappan K."/>
            <person name="Land M."/>
            <person name="Hauser L."/>
            <person name="Chang Y.J."/>
            <person name="Jeffries C.D."/>
            <person name="Chain P."/>
            <person name="Rohde M."/>
            <person name="Goker M."/>
            <person name="Bristow J."/>
            <person name="Eisen J.A."/>
            <person name="Markowitz V."/>
            <person name="Hugenholtz P."/>
            <person name="Kyrpides N.C."/>
            <person name="Klenk H.P."/>
            <person name="Lapidus A."/>
        </authorList>
    </citation>
    <scope>NUCLEOTIDE SEQUENCE [LARGE SCALE GENOMIC DNA]</scope>
    <source>
        <strain evidence="4">ATCC 27377 / DSM 6068 / ICPB 4128</strain>
    </source>
</reference>
<feature type="region of interest" description="Disordered" evidence="1">
    <location>
        <begin position="129"/>
        <end position="169"/>
    </location>
</feature>
<evidence type="ECO:0000256" key="1">
    <source>
        <dbReference type="SAM" id="MobiDB-lite"/>
    </source>
</evidence>
<accession>D2R3Y1</accession>
<keyword evidence="2" id="KW-0472">Membrane</keyword>
<feature type="region of interest" description="Disordered" evidence="1">
    <location>
        <begin position="547"/>
        <end position="581"/>
    </location>
</feature>
<evidence type="ECO:0000313" key="3">
    <source>
        <dbReference type="EMBL" id="ADB18830.1"/>
    </source>
</evidence>
<proteinExistence type="predicted"/>
<keyword evidence="2" id="KW-1133">Transmembrane helix</keyword>
<evidence type="ECO:0000256" key="2">
    <source>
        <dbReference type="SAM" id="Phobius"/>
    </source>
</evidence>
<gene>
    <name evidence="3" type="ordered locus">Psta_4181</name>
</gene>
<organism evidence="3 4">
    <name type="scientific">Pirellula staleyi (strain ATCC 27377 / DSM 6068 / ICPB 4128)</name>
    <name type="common">Pirella staleyi</name>
    <dbReference type="NCBI Taxonomy" id="530564"/>
    <lineage>
        <taxon>Bacteria</taxon>
        <taxon>Pseudomonadati</taxon>
        <taxon>Planctomycetota</taxon>
        <taxon>Planctomycetia</taxon>
        <taxon>Pirellulales</taxon>
        <taxon>Pirellulaceae</taxon>
        <taxon>Pirellula</taxon>
    </lineage>
</organism>
<evidence type="ECO:0000313" key="4">
    <source>
        <dbReference type="Proteomes" id="UP000001887"/>
    </source>
</evidence>
<protein>
    <recommendedName>
        <fullName evidence="5">Transmembrane protein</fullName>
    </recommendedName>
</protein>
<sequence>MSDETTPSPSERFVLPEEIPAGAGLTDEQRESAAERFRKRREASIPNFQSRSVKLRLFTLVAGLMLVLAVAERASQPKTWDWLWKFDKREASEREFPEIRNRLDPKPSRTEYDAAGTFVFPTKASETAELLAQASEPSSKQPGSDNPVAESPATTSGTDSAVETAAADPVWEETEILAEDDRPLDPLERAWRDAWRTMYVQLENDERVVLFDMLRAVQARDVGSDELRVKSKQLVDVIGKLWNDYHASAFAAVGELEGDDRLRWIDVLRQVGERMQKEVIAPLEAWCEKTSISSEQLESVSEVHRVLVKLALGLVGDDTMFRPIEREVWFTLLDDLRSRSDRELAKKSLGRVAYLQLYEQSADYRGKVVDVRGVAREAYHVRAQKNSLGIDGYYVFWIQPEGGPTSPIMVYSLEIPEGFPKIYDRDVDGKVSKIHEDVEFTGYYFKRHAYLGMDGTYSAPMVIARMPRWDRAASLARSTVNQRVDSSTLLTIISVALMGSIVIVAIMVRWLNEQQKKFHTVTLDPHVDLTPLQVWQLPPTPRENLALLEEQARREEQPSGDAASKRDVTSKDSDQRDRPSD</sequence>
<dbReference type="eggNOG" id="ENOG5033KSP">
    <property type="taxonomic scope" value="Bacteria"/>
</dbReference>
<dbReference type="KEGG" id="psl:Psta_4181"/>
<feature type="compositionally biased region" description="Basic and acidic residues" evidence="1">
    <location>
        <begin position="27"/>
        <end position="36"/>
    </location>
</feature>
<dbReference type="AlphaFoldDB" id="D2R3Y1"/>
<feature type="compositionally biased region" description="Polar residues" evidence="1">
    <location>
        <begin position="135"/>
        <end position="144"/>
    </location>
</feature>
<keyword evidence="4" id="KW-1185">Reference proteome</keyword>
<feature type="compositionally biased region" description="Polar residues" evidence="1">
    <location>
        <begin position="152"/>
        <end position="161"/>
    </location>
</feature>
<evidence type="ECO:0008006" key="5">
    <source>
        <dbReference type="Google" id="ProtNLM"/>
    </source>
</evidence>
<dbReference type="HOGENOM" id="CLU_469169_0_0_0"/>
<feature type="compositionally biased region" description="Basic and acidic residues" evidence="1">
    <location>
        <begin position="550"/>
        <end position="581"/>
    </location>
</feature>
<dbReference type="OrthoDB" id="239825at2"/>
<dbReference type="EMBL" id="CP001848">
    <property type="protein sequence ID" value="ADB18830.1"/>
    <property type="molecule type" value="Genomic_DNA"/>
</dbReference>
<name>D2R3Y1_PIRSD</name>